<keyword evidence="1" id="KW-0812">Transmembrane</keyword>
<keyword evidence="1" id="KW-1133">Transmembrane helix</keyword>
<dbReference type="Proteomes" id="UP000683000">
    <property type="component" value="Unassembled WGS sequence"/>
</dbReference>
<reference evidence="2" key="1">
    <citation type="submission" date="2021-03" db="EMBL/GenBank/DDBJ databases">
        <title>Evolutionary innovations through gain and loss of genes in the ectomycorrhizal Boletales.</title>
        <authorList>
            <person name="Wu G."/>
            <person name="Miyauchi S."/>
            <person name="Morin E."/>
            <person name="Yang Z.-L."/>
            <person name="Xu J."/>
            <person name="Martin F.M."/>
        </authorList>
    </citation>
    <scope>NUCLEOTIDE SEQUENCE</scope>
    <source>
        <strain evidence="2">BR01</strain>
    </source>
</reference>
<evidence type="ECO:0000256" key="1">
    <source>
        <dbReference type="SAM" id="Phobius"/>
    </source>
</evidence>
<gene>
    <name evidence="2" type="ORF">JVT61DRAFT_4603</name>
</gene>
<dbReference type="EMBL" id="JAGFBS010000019">
    <property type="protein sequence ID" value="KAG6373976.1"/>
    <property type="molecule type" value="Genomic_DNA"/>
</dbReference>
<evidence type="ECO:0000313" key="2">
    <source>
        <dbReference type="EMBL" id="KAG6373976.1"/>
    </source>
</evidence>
<protein>
    <submittedName>
        <fullName evidence="2">Uncharacterized protein</fullName>
    </submittedName>
</protein>
<keyword evidence="3" id="KW-1185">Reference proteome</keyword>
<sequence length="318" mass="35511">MAPLALPAPPGGGWSRSQFVDAVVKGASKTLCTPFIQHGMFKHTISEAMDLVGDLICSQRQLWSHNPDEARDLMKAIMVKSIQELKINHVPWVTHGDGRRARGRPSTQITHTIWLPLGGSTEPKRLATTSRILLDVGHTQEAKLLKSCDMIALCDPQMSWSATCQRLTNYRKVLHKQCLPLEWSNMNASIQAKDTLSKEAYTWLLEAYDPIHKPLHTLAMLISIIFSGMVPRCFLAMLRQYRVGFKWREKTRENVLLHLGLGCSVCFDFGDRCLEPRGIGVLTLAFALILVVLIAFITVVCFVFNVLIGLGLTFVDSG</sequence>
<feature type="transmembrane region" description="Helical" evidence="1">
    <location>
        <begin position="281"/>
        <end position="308"/>
    </location>
</feature>
<evidence type="ECO:0000313" key="3">
    <source>
        <dbReference type="Proteomes" id="UP000683000"/>
    </source>
</evidence>
<accession>A0A8I2YL90</accession>
<organism evidence="2 3">
    <name type="scientific">Boletus reticuloceps</name>
    <dbReference type="NCBI Taxonomy" id="495285"/>
    <lineage>
        <taxon>Eukaryota</taxon>
        <taxon>Fungi</taxon>
        <taxon>Dikarya</taxon>
        <taxon>Basidiomycota</taxon>
        <taxon>Agaricomycotina</taxon>
        <taxon>Agaricomycetes</taxon>
        <taxon>Agaricomycetidae</taxon>
        <taxon>Boletales</taxon>
        <taxon>Boletineae</taxon>
        <taxon>Boletaceae</taxon>
        <taxon>Boletoideae</taxon>
        <taxon>Boletus</taxon>
    </lineage>
</organism>
<dbReference type="AlphaFoldDB" id="A0A8I2YL90"/>
<dbReference type="OrthoDB" id="2691215at2759"/>
<proteinExistence type="predicted"/>
<name>A0A8I2YL90_9AGAM</name>
<comment type="caution">
    <text evidence="2">The sequence shown here is derived from an EMBL/GenBank/DDBJ whole genome shotgun (WGS) entry which is preliminary data.</text>
</comment>
<keyword evidence="1" id="KW-0472">Membrane</keyword>
<feature type="transmembrane region" description="Helical" evidence="1">
    <location>
        <begin position="218"/>
        <end position="238"/>
    </location>
</feature>